<dbReference type="PROSITE" id="PS50967">
    <property type="entry name" value="HRDC"/>
    <property type="match status" value="1"/>
</dbReference>
<evidence type="ECO:0000256" key="7">
    <source>
        <dbReference type="ARBA" id="ARBA00022801"/>
    </source>
</evidence>
<dbReference type="PROSITE" id="PS00690">
    <property type="entry name" value="DEAH_ATP_HELICASE"/>
    <property type="match status" value="1"/>
</dbReference>
<keyword evidence="10" id="KW-0067">ATP-binding</keyword>
<dbReference type="InterPro" id="IPR010997">
    <property type="entry name" value="HRDC-like_sf"/>
</dbReference>
<dbReference type="SMART" id="SM00490">
    <property type="entry name" value="HELICc"/>
    <property type="match status" value="1"/>
</dbReference>
<dbReference type="GO" id="GO:0043590">
    <property type="term" value="C:bacterial nucleoid"/>
    <property type="evidence" value="ECO:0007669"/>
    <property type="project" value="TreeGrafter"/>
</dbReference>
<dbReference type="Pfam" id="PF09382">
    <property type="entry name" value="RQC"/>
    <property type="match status" value="1"/>
</dbReference>
<accession>A0A9X2L8H6</accession>
<dbReference type="InterPro" id="IPR001763">
    <property type="entry name" value="Rhodanese-like_dom"/>
</dbReference>
<feature type="domain" description="HRDC" evidence="18">
    <location>
        <begin position="531"/>
        <end position="606"/>
    </location>
</feature>
<keyword evidence="7 21" id="KW-0378">Hydrolase</keyword>
<dbReference type="InterPro" id="IPR027417">
    <property type="entry name" value="P-loop_NTPase"/>
</dbReference>
<evidence type="ECO:0000313" key="22">
    <source>
        <dbReference type="Proteomes" id="UP001142610"/>
    </source>
</evidence>
<dbReference type="InterPro" id="IPR004589">
    <property type="entry name" value="DNA_helicase_ATP-dep_RecQ"/>
</dbReference>
<evidence type="ECO:0000256" key="8">
    <source>
        <dbReference type="ARBA" id="ARBA00022806"/>
    </source>
</evidence>
<dbReference type="GO" id="GO:0006260">
    <property type="term" value="P:DNA replication"/>
    <property type="evidence" value="ECO:0007669"/>
    <property type="project" value="InterPro"/>
</dbReference>
<evidence type="ECO:0000259" key="17">
    <source>
        <dbReference type="PROSITE" id="PS50206"/>
    </source>
</evidence>
<dbReference type="InterPro" id="IPR032284">
    <property type="entry name" value="RecQ_Zn-bd"/>
</dbReference>
<dbReference type="InterPro" id="IPR018982">
    <property type="entry name" value="RQC_domain"/>
</dbReference>
<dbReference type="InterPro" id="IPR036390">
    <property type="entry name" value="WH_DNA-bd_sf"/>
</dbReference>
<dbReference type="PROSITE" id="PS50206">
    <property type="entry name" value="RHODANESE_3"/>
    <property type="match status" value="1"/>
</dbReference>
<evidence type="ECO:0000313" key="21">
    <source>
        <dbReference type="EMBL" id="MCQ8184977.1"/>
    </source>
</evidence>
<keyword evidence="5" id="KW-0547">Nucleotide-binding</keyword>
<keyword evidence="4" id="KW-0479">Metal-binding</keyword>
<dbReference type="InterPro" id="IPR002464">
    <property type="entry name" value="DNA/RNA_helicase_DEAH_CS"/>
</dbReference>
<dbReference type="Gene3D" id="3.40.50.300">
    <property type="entry name" value="P-loop containing nucleotide triphosphate hydrolases"/>
    <property type="match status" value="2"/>
</dbReference>
<keyword evidence="9" id="KW-0862">Zinc</keyword>
<reference evidence="21" key="1">
    <citation type="submission" date="2022-07" db="EMBL/GenBank/DDBJ databases">
        <title>Parvularcula maris sp. nov., an algicidal bacterium isolated from seawater.</title>
        <authorList>
            <person name="Li F."/>
        </authorList>
    </citation>
    <scope>NUCLEOTIDE SEQUENCE</scope>
    <source>
        <strain evidence="21">BGMRC 0090</strain>
    </source>
</reference>
<dbReference type="AlphaFoldDB" id="A0A9X2L8H6"/>
<dbReference type="SUPFAM" id="SSF47819">
    <property type="entry name" value="HRDC-like"/>
    <property type="match status" value="1"/>
</dbReference>
<dbReference type="SMART" id="SM00487">
    <property type="entry name" value="DEXDc"/>
    <property type="match status" value="1"/>
</dbReference>
<dbReference type="CDD" id="cd17920">
    <property type="entry name" value="DEXHc_RecQ"/>
    <property type="match status" value="1"/>
</dbReference>
<evidence type="ECO:0000256" key="6">
    <source>
        <dbReference type="ARBA" id="ARBA00022763"/>
    </source>
</evidence>
<dbReference type="PANTHER" id="PTHR13710:SF105">
    <property type="entry name" value="ATP-DEPENDENT DNA HELICASE Q1"/>
    <property type="match status" value="1"/>
</dbReference>
<dbReference type="GO" id="GO:0009378">
    <property type="term" value="F:four-way junction helicase activity"/>
    <property type="evidence" value="ECO:0007669"/>
    <property type="project" value="TreeGrafter"/>
</dbReference>
<keyword evidence="14" id="KW-0413">Isomerase</keyword>
<dbReference type="GO" id="GO:0003677">
    <property type="term" value="F:DNA binding"/>
    <property type="evidence" value="ECO:0007669"/>
    <property type="project" value="UniProtKB-KW"/>
</dbReference>
<name>A0A9X2L8H6_9PROT</name>
<evidence type="ECO:0000256" key="9">
    <source>
        <dbReference type="ARBA" id="ARBA00022833"/>
    </source>
</evidence>
<organism evidence="21 22">
    <name type="scientific">Parvularcula maris</name>
    <dbReference type="NCBI Taxonomy" id="2965077"/>
    <lineage>
        <taxon>Bacteria</taxon>
        <taxon>Pseudomonadati</taxon>
        <taxon>Pseudomonadota</taxon>
        <taxon>Alphaproteobacteria</taxon>
        <taxon>Parvularculales</taxon>
        <taxon>Parvularculaceae</taxon>
        <taxon>Parvularcula</taxon>
    </lineage>
</organism>
<dbReference type="RefSeq" id="WP_256618838.1">
    <property type="nucleotide sequence ID" value="NZ_JANIBC010000003.1"/>
</dbReference>
<evidence type="ECO:0000256" key="1">
    <source>
        <dbReference type="ARBA" id="ARBA00001946"/>
    </source>
</evidence>
<proteinExistence type="inferred from homology"/>
<dbReference type="Pfam" id="PF00570">
    <property type="entry name" value="HRDC"/>
    <property type="match status" value="1"/>
</dbReference>
<dbReference type="NCBIfam" id="TIGR00614">
    <property type="entry name" value="recQ_fam"/>
    <property type="match status" value="1"/>
</dbReference>
<dbReference type="GO" id="GO:0006281">
    <property type="term" value="P:DNA repair"/>
    <property type="evidence" value="ECO:0007669"/>
    <property type="project" value="UniProtKB-KW"/>
</dbReference>
<comment type="catalytic activity">
    <reaction evidence="15">
        <text>Couples ATP hydrolysis with the unwinding of duplex DNA by translocating in the 3'-5' direction.</text>
        <dbReference type="EC" id="5.6.2.4"/>
    </reaction>
</comment>
<evidence type="ECO:0000256" key="5">
    <source>
        <dbReference type="ARBA" id="ARBA00022741"/>
    </source>
</evidence>
<dbReference type="GO" id="GO:0009432">
    <property type="term" value="P:SOS response"/>
    <property type="evidence" value="ECO:0007669"/>
    <property type="project" value="UniProtKB-UniRule"/>
</dbReference>
<keyword evidence="6" id="KW-0227">DNA damage</keyword>
<dbReference type="InterPro" id="IPR011545">
    <property type="entry name" value="DEAD/DEAH_box_helicase_dom"/>
</dbReference>
<dbReference type="InterPro" id="IPR006293">
    <property type="entry name" value="DNA_helicase_ATP-dep_RecQ_bac"/>
</dbReference>
<keyword evidence="22" id="KW-1185">Reference proteome</keyword>
<evidence type="ECO:0000256" key="14">
    <source>
        <dbReference type="ARBA" id="ARBA00023235"/>
    </source>
</evidence>
<feature type="domain" description="Rhodanese" evidence="17">
    <location>
        <begin position="222"/>
        <end position="274"/>
    </location>
</feature>
<feature type="domain" description="Helicase C-terminal" evidence="20">
    <location>
        <begin position="222"/>
        <end position="369"/>
    </location>
</feature>
<keyword evidence="12" id="KW-0233">DNA recombination</keyword>
<evidence type="ECO:0000256" key="4">
    <source>
        <dbReference type="ARBA" id="ARBA00022723"/>
    </source>
</evidence>
<dbReference type="GO" id="GO:0043138">
    <property type="term" value="F:3'-5' DNA helicase activity"/>
    <property type="evidence" value="ECO:0007669"/>
    <property type="project" value="UniProtKB-EC"/>
</dbReference>
<sequence>MSAQPAPLPQDDPLETLKATFGFEGFRPGQQEIVEALLAGEDVMAVMPTGAGKSLCFQVPALMRPGFAVVVSPLIALMQNQVALLQSFGAPAGMIHSGRERSENVADWKAATEGRIKLLYMSPERLATPRMQAALKKLDVSYFVIDEAHCISQWGHDFRPEYLALGQLKELRPGTPVAAFTATADEDTRADMKERLFGGQVRVFISGFDRPNLSLAIEEKSKPDDRIAELLEDRRGSQGIIYCGSRKNTENLAEKLRDKGHNAVAYHAGLPDEERAARLDRFLSEPDLVVTATIAFGMGIDKPDIRYVIHRDMPSSPEAYYQEIGRAGRDGKPAEAILLYGPSDLMFRRRMIDDGGAPEEVKRHEKRKLDILSAYCEALTCRRNLLLSYFGEVRTEPCGACDVCLDPPRTEDATADARLFLEAAIETGEVYGQAHLIDVLRGSESEKVIKARHDDLVVFARGQGRPARSWRSLVGQLFAKGFIEMRGEYRSIALTDEGRTFLNGGGSLELRRSEKRETTRALKRQQIEVPDDFDQELLSRLKALRLEFAKAKGAPAFTIFSDRTLIDMAVRQPTTQNELLSVYGVGLRKAEVYGEAFLKVVSGGDR</sequence>
<dbReference type="InterPro" id="IPR002121">
    <property type="entry name" value="HRDC_dom"/>
</dbReference>
<gene>
    <name evidence="21" type="primary">recQ</name>
    <name evidence="21" type="ORF">NOG11_06185</name>
</gene>
<dbReference type="EC" id="5.6.2.4" evidence="16"/>
<dbReference type="InterPro" id="IPR044876">
    <property type="entry name" value="HRDC_dom_sf"/>
</dbReference>
<keyword evidence="11" id="KW-0238">DNA-binding</keyword>
<dbReference type="GO" id="GO:0005524">
    <property type="term" value="F:ATP binding"/>
    <property type="evidence" value="ECO:0007669"/>
    <property type="project" value="UniProtKB-KW"/>
</dbReference>
<dbReference type="GO" id="GO:0016787">
    <property type="term" value="F:hydrolase activity"/>
    <property type="evidence" value="ECO:0007669"/>
    <property type="project" value="UniProtKB-KW"/>
</dbReference>
<comment type="similarity">
    <text evidence="3">Belongs to the helicase family. RecQ subfamily.</text>
</comment>
<feature type="domain" description="Helicase ATP-binding" evidence="19">
    <location>
        <begin position="34"/>
        <end position="202"/>
    </location>
</feature>
<dbReference type="PANTHER" id="PTHR13710">
    <property type="entry name" value="DNA HELICASE RECQ FAMILY MEMBER"/>
    <property type="match status" value="1"/>
</dbReference>
<dbReference type="SMART" id="SM00341">
    <property type="entry name" value="HRDC"/>
    <property type="match status" value="1"/>
</dbReference>
<dbReference type="SMART" id="SM00956">
    <property type="entry name" value="RQC"/>
    <property type="match status" value="1"/>
</dbReference>
<dbReference type="InterPro" id="IPR014001">
    <property type="entry name" value="Helicase_ATP-bd"/>
</dbReference>
<dbReference type="SUPFAM" id="SSF52540">
    <property type="entry name" value="P-loop containing nucleoside triphosphate hydrolases"/>
    <property type="match status" value="1"/>
</dbReference>
<dbReference type="Pfam" id="PF00271">
    <property type="entry name" value="Helicase_C"/>
    <property type="match status" value="1"/>
</dbReference>
<evidence type="ECO:0000256" key="15">
    <source>
        <dbReference type="ARBA" id="ARBA00034617"/>
    </source>
</evidence>
<comment type="cofactor">
    <cofactor evidence="1">
        <name>Mg(2+)</name>
        <dbReference type="ChEBI" id="CHEBI:18420"/>
    </cofactor>
</comment>
<evidence type="ECO:0000256" key="12">
    <source>
        <dbReference type="ARBA" id="ARBA00023172"/>
    </source>
</evidence>
<dbReference type="FunFam" id="3.40.50.300:FF:001389">
    <property type="entry name" value="ATP-dependent DNA helicase RecQ"/>
    <property type="match status" value="1"/>
</dbReference>
<dbReference type="Pfam" id="PF00270">
    <property type="entry name" value="DEAD"/>
    <property type="match status" value="1"/>
</dbReference>
<dbReference type="GO" id="GO:0005737">
    <property type="term" value="C:cytoplasm"/>
    <property type="evidence" value="ECO:0007669"/>
    <property type="project" value="TreeGrafter"/>
</dbReference>
<dbReference type="PROSITE" id="PS51194">
    <property type="entry name" value="HELICASE_CTER"/>
    <property type="match status" value="1"/>
</dbReference>
<evidence type="ECO:0000259" key="20">
    <source>
        <dbReference type="PROSITE" id="PS51194"/>
    </source>
</evidence>
<protein>
    <recommendedName>
        <fullName evidence="16">DNA helicase RecQ</fullName>
        <ecNumber evidence="16">5.6.2.4</ecNumber>
    </recommendedName>
</protein>
<dbReference type="NCBIfam" id="TIGR01389">
    <property type="entry name" value="recQ"/>
    <property type="match status" value="1"/>
</dbReference>
<keyword evidence="8 21" id="KW-0347">Helicase</keyword>
<dbReference type="Pfam" id="PF16124">
    <property type="entry name" value="RecQ_Zn_bind"/>
    <property type="match status" value="1"/>
</dbReference>
<dbReference type="Proteomes" id="UP001142610">
    <property type="component" value="Unassembled WGS sequence"/>
</dbReference>
<comment type="caution">
    <text evidence="21">The sequence shown here is derived from an EMBL/GenBank/DDBJ whole genome shotgun (WGS) entry which is preliminary data.</text>
</comment>
<evidence type="ECO:0000256" key="16">
    <source>
        <dbReference type="NCBIfam" id="TIGR01389"/>
    </source>
</evidence>
<evidence type="ECO:0000256" key="11">
    <source>
        <dbReference type="ARBA" id="ARBA00023125"/>
    </source>
</evidence>
<dbReference type="InterPro" id="IPR036388">
    <property type="entry name" value="WH-like_DNA-bd_sf"/>
</dbReference>
<dbReference type="Gene3D" id="1.10.10.10">
    <property type="entry name" value="Winged helix-like DNA-binding domain superfamily/Winged helix DNA-binding domain"/>
    <property type="match status" value="1"/>
</dbReference>
<evidence type="ECO:0000256" key="2">
    <source>
        <dbReference type="ARBA" id="ARBA00001947"/>
    </source>
</evidence>
<dbReference type="GO" id="GO:0006310">
    <property type="term" value="P:DNA recombination"/>
    <property type="evidence" value="ECO:0007669"/>
    <property type="project" value="UniProtKB-UniRule"/>
</dbReference>
<dbReference type="GO" id="GO:0046872">
    <property type="term" value="F:metal ion binding"/>
    <property type="evidence" value="ECO:0007669"/>
    <property type="project" value="UniProtKB-KW"/>
</dbReference>
<comment type="cofactor">
    <cofactor evidence="2">
        <name>Zn(2+)</name>
        <dbReference type="ChEBI" id="CHEBI:29105"/>
    </cofactor>
</comment>
<evidence type="ECO:0000259" key="19">
    <source>
        <dbReference type="PROSITE" id="PS51192"/>
    </source>
</evidence>
<evidence type="ECO:0000256" key="13">
    <source>
        <dbReference type="ARBA" id="ARBA00023204"/>
    </source>
</evidence>
<dbReference type="PROSITE" id="PS51192">
    <property type="entry name" value="HELICASE_ATP_BIND_1"/>
    <property type="match status" value="1"/>
</dbReference>
<evidence type="ECO:0000256" key="10">
    <source>
        <dbReference type="ARBA" id="ARBA00022840"/>
    </source>
</evidence>
<evidence type="ECO:0000259" key="18">
    <source>
        <dbReference type="PROSITE" id="PS50967"/>
    </source>
</evidence>
<evidence type="ECO:0000256" key="3">
    <source>
        <dbReference type="ARBA" id="ARBA00005446"/>
    </source>
</evidence>
<dbReference type="InterPro" id="IPR001650">
    <property type="entry name" value="Helicase_C-like"/>
</dbReference>
<keyword evidence="13" id="KW-0234">DNA repair</keyword>
<dbReference type="GO" id="GO:0030894">
    <property type="term" value="C:replisome"/>
    <property type="evidence" value="ECO:0007669"/>
    <property type="project" value="TreeGrafter"/>
</dbReference>
<dbReference type="SUPFAM" id="SSF46785">
    <property type="entry name" value="Winged helix' DNA-binding domain"/>
    <property type="match status" value="1"/>
</dbReference>
<dbReference type="Gene3D" id="1.10.150.80">
    <property type="entry name" value="HRDC domain"/>
    <property type="match status" value="1"/>
</dbReference>
<dbReference type="EMBL" id="JANIBC010000003">
    <property type="protein sequence ID" value="MCQ8184977.1"/>
    <property type="molecule type" value="Genomic_DNA"/>
</dbReference>